<gene>
    <name evidence="2" type="ORF">E2562_031590</name>
</gene>
<accession>A0A6G1CJR1</accession>
<evidence type="ECO:0000256" key="1">
    <source>
        <dbReference type="SAM" id="MobiDB-lite"/>
    </source>
</evidence>
<keyword evidence="3" id="KW-1185">Reference proteome</keyword>
<name>A0A6G1CJR1_9ORYZ</name>
<evidence type="ECO:0000313" key="3">
    <source>
        <dbReference type="Proteomes" id="UP000479710"/>
    </source>
</evidence>
<reference evidence="2 3" key="1">
    <citation type="submission" date="2019-11" db="EMBL/GenBank/DDBJ databases">
        <title>Whole genome sequence of Oryza granulata.</title>
        <authorList>
            <person name="Li W."/>
        </authorList>
    </citation>
    <scope>NUCLEOTIDE SEQUENCE [LARGE SCALE GENOMIC DNA]</scope>
    <source>
        <strain evidence="3">cv. Menghai</strain>
        <tissue evidence="2">Leaf</tissue>
    </source>
</reference>
<comment type="caution">
    <text evidence="2">The sequence shown here is derived from an EMBL/GenBank/DDBJ whole genome shotgun (WGS) entry which is preliminary data.</text>
</comment>
<feature type="compositionally biased region" description="Basic and acidic residues" evidence="1">
    <location>
        <begin position="64"/>
        <end position="74"/>
    </location>
</feature>
<dbReference type="AlphaFoldDB" id="A0A6G1CJR1"/>
<proteinExistence type="predicted"/>
<dbReference type="Proteomes" id="UP000479710">
    <property type="component" value="Unassembled WGS sequence"/>
</dbReference>
<dbReference type="EMBL" id="SPHZ02000009">
    <property type="protein sequence ID" value="KAF0900399.1"/>
    <property type="molecule type" value="Genomic_DNA"/>
</dbReference>
<feature type="region of interest" description="Disordered" evidence="1">
    <location>
        <begin position="57"/>
        <end position="107"/>
    </location>
</feature>
<protein>
    <submittedName>
        <fullName evidence="2">Uncharacterized protein</fullName>
    </submittedName>
</protein>
<evidence type="ECO:0000313" key="2">
    <source>
        <dbReference type="EMBL" id="KAF0900399.1"/>
    </source>
</evidence>
<sequence length="107" mass="11808">MVVVRRRGIFYPGGADLGGRRRPHYLKLSKMKLSLHNESEMWPMELSELHDAKAWTPSTHHGKMKVELVRDRPLVPKKGNGGGKVTGESSAQEEPIWGTGAGAGYTV</sequence>
<organism evidence="2 3">
    <name type="scientific">Oryza meyeriana var. granulata</name>
    <dbReference type="NCBI Taxonomy" id="110450"/>
    <lineage>
        <taxon>Eukaryota</taxon>
        <taxon>Viridiplantae</taxon>
        <taxon>Streptophyta</taxon>
        <taxon>Embryophyta</taxon>
        <taxon>Tracheophyta</taxon>
        <taxon>Spermatophyta</taxon>
        <taxon>Magnoliopsida</taxon>
        <taxon>Liliopsida</taxon>
        <taxon>Poales</taxon>
        <taxon>Poaceae</taxon>
        <taxon>BOP clade</taxon>
        <taxon>Oryzoideae</taxon>
        <taxon>Oryzeae</taxon>
        <taxon>Oryzinae</taxon>
        <taxon>Oryza</taxon>
        <taxon>Oryza meyeriana</taxon>
    </lineage>
</organism>